<organism evidence="1 2">
    <name type="scientific">Nocardia stercoris</name>
    <dbReference type="NCBI Taxonomy" id="2483361"/>
    <lineage>
        <taxon>Bacteria</taxon>
        <taxon>Bacillati</taxon>
        <taxon>Actinomycetota</taxon>
        <taxon>Actinomycetes</taxon>
        <taxon>Mycobacteriales</taxon>
        <taxon>Nocardiaceae</taxon>
        <taxon>Nocardia</taxon>
    </lineage>
</organism>
<proteinExistence type="predicted"/>
<accession>A0A3M2KYH6</accession>
<keyword evidence="2" id="KW-1185">Reference proteome</keyword>
<evidence type="ECO:0000313" key="1">
    <source>
        <dbReference type="EMBL" id="RMI29323.1"/>
    </source>
</evidence>
<evidence type="ECO:0000313" key="2">
    <source>
        <dbReference type="Proteomes" id="UP000279275"/>
    </source>
</evidence>
<sequence length="74" mass="8503">MLTALIAVGGTLLGSIVTFGFQRLTADRTVRQGFRERLRQDRLSAYSAFAAVVMEYRHFENDRTGWHRTTRIRG</sequence>
<gene>
    <name evidence="1" type="ORF">EBN03_26715</name>
</gene>
<dbReference type="EMBL" id="RFFH01000015">
    <property type="protein sequence ID" value="RMI29323.1"/>
    <property type="molecule type" value="Genomic_DNA"/>
</dbReference>
<comment type="caution">
    <text evidence="1">The sequence shown here is derived from an EMBL/GenBank/DDBJ whole genome shotgun (WGS) entry which is preliminary data.</text>
</comment>
<name>A0A3M2KYH6_9NOCA</name>
<dbReference type="Proteomes" id="UP000279275">
    <property type="component" value="Unassembled WGS sequence"/>
</dbReference>
<dbReference type="RefSeq" id="WP_122190884.1">
    <property type="nucleotide sequence ID" value="NZ_RFFH01000015.1"/>
</dbReference>
<protein>
    <submittedName>
        <fullName evidence="1">Uncharacterized protein</fullName>
    </submittedName>
</protein>
<dbReference type="OrthoDB" id="4557493at2"/>
<reference evidence="1 2" key="1">
    <citation type="submission" date="2018-10" db="EMBL/GenBank/DDBJ databases">
        <title>Isolation from cow dung.</title>
        <authorList>
            <person name="Ling L."/>
        </authorList>
    </citation>
    <scope>NUCLEOTIDE SEQUENCE [LARGE SCALE GENOMIC DNA]</scope>
    <source>
        <strain evidence="1 2">NEAU-LL90</strain>
    </source>
</reference>
<dbReference type="AlphaFoldDB" id="A0A3M2KYH6"/>